<protein>
    <submittedName>
        <fullName evidence="1">Uncharacterized protein</fullName>
    </submittedName>
</protein>
<dbReference type="OrthoDB" id="2518935at2759"/>
<comment type="caution">
    <text evidence="1">The sequence shown here is derived from an EMBL/GenBank/DDBJ whole genome shotgun (WGS) entry which is preliminary data.</text>
</comment>
<reference evidence="1" key="1">
    <citation type="submission" date="2021-03" db="EMBL/GenBank/DDBJ databases">
        <title>Draft genome sequence of rust myrtle Austropuccinia psidii MF-1, a brazilian biotype.</title>
        <authorList>
            <person name="Quecine M.C."/>
            <person name="Pachon D.M.R."/>
            <person name="Bonatelli M.L."/>
            <person name="Correr F.H."/>
            <person name="Franceschini L.M."/>
            <person name="Leite T.F."/>
            <person name="Margarido G.R.A."/>
            <person name="Almeida C.A."/>
            <person name="Ferrarezi J.A."/>
            <person name="Labate C.A."/>
        </authorList>
    </citation>
    <scope>NUCLEOTIDE SEQUENCE</scope>
    <source>
        <strain evidence="1">MF-1</strain>
    </source>
</reference>
<dbReference type="AlphaFoldDB" id="A0A9Q3GD78"/>
<evidence type="ECO:0000313" key="1">
    <source>
        <dbReference type="EMBL" id="MBW0461892.1"/>
    </source>
</evidence>
<organism evidence="1 2">
    <name type="scientific">Austropuccinia psidii MF-1</name>
    <dbReference type="NCBI Taxonomy" id="1389203"/>
    <lineage>
        <taxon>Eukaryota</taxon>
        <taxon>Fungi</taxon>
        <taxon>Dikarya</taxon>
        <taxon>Basidiomycota</taxon>
        <taxon>Pucciniomycotina</taxon>
        <taxon>Pucciniomycetes</taxon>
        <taxon>Pucciniales</taxon>
        <taxon>Sphaerophragmiaceae</taxon>
        <taxon>Austropuccinia</taxon>
    </lineage>
</organism>
<sequence>MVRIIKEEINNIKRLNDIVHTSSILAIQLQHQSEQGNIPAPPHAIYQHPNMDPLPNNPIVIQQYGRKFSYCQKDGHWYVDFVQYEKDYKEKGLWLMLLPRRFQYMEPHRELTNNHTKIRAIQPDIEDDDPDTIDERHI</sequence>
<keyword evidence="2" id="KW-1185">Reference proteome</keyword>
<name>A0A9Q3GD78_9BASI</name>
<proteinExistence type="predicted"/>
<dbReference type="Proteomes" id="UP000765509">
    <property type="component" value="Unassembled WGS sequence"/>
</dbReference>
<accession>A0A9Q3GD78</accession>
<dbReference type="EMBL" id="AVOT02000239">
    <property type="protein sequence ID" value="MBW0461892.1"/>
    <property type="molecule type" value="Genomic_DNA"/>
</dbReference>
<gene>
    <name evidence="1" type="ORF">O181_001607</name>
</gene>
<evidence type="ECO:0000313" key="2">
    <source>
        <dbReference type="Proteomes" id="UP000765509"/>
    </source>
</evidence>